<proteinExistence type="predicted"/>
<dbReference type="AlphaFoldDB" id="A0ABD0PXB8"/>
<protein>
    <submittedName>
        <fullName evidence="1">Uncharacterized protein</fullName>
    </submittedName>
</protein>
<gene>
    <name evidence="1" type="ORF">M9458_027578</name>
</gene>
<dbReference type="EMBL" id="JAMKFB020000013">
    <property type="protein sequence ID" value="KAL0178684.1"/>
    <property type="molecule type" value="Genomic_DNA"/>
</dbReference>
<accession>A0ABD0PXB8</accession>
<comment type="caution">
    <text evidence="1">The sequence shown here is derived from an EMBL/GenBank/DDBJ whole genome shotgun (WGS) entry which is preliminary data.</text>
</comment>
<sequence>APGPIRPTPDANISPLPPGSHILFAQSGKIEYIPLEGHNLKKNEAKTALHLPVKL</sequence>
<organism evidence="1 2">
    <name type="scientific">Cirrhinus mrigala</name>
    <name type="common">Mrigala</name>
    <dbReference type="NCBI Taxonomy" id="683832"/>
    <lineage>
        <taxon>Eukaryota</taxon>
        <taxon>Metazoa</taxon>
        <taxon>Chordata</taxon>
        <taxon>Craniata</taxon>
        <taxon>Vertebrata</taxon>
        <taxon>Euteleostomi</taxon>
        <taxon>Actinopterygii</taxon>
        <taxon>Neopterygii</taxon>
        <taxon>Teleostei</taxon>
        <taxon>Ostariophysi</taxon>
        <taxon>Cypriniformes</taxon>
        <taxon>Cyprinidae</taxon>
        <taxon>Labeoninae</taxon>
        <taxon>Labeonini</taxon>
        <taxon>Cirrhinus</taxon>
    </lineage>
</organism>
<keyword evidence="2" id="KW-1185">Reference proteome</keyword>
<reference evidence="1 2" key="1">
    <citation type="submission" date="2024-05" db="EMBL/GenBank/DDBJ databases">
        <title>Genome sequencing and assembly of Indian major carp, Cirrhinus mrigala (Hamilton, 1822).</title>
        <authorList>
            <person name="Mohindra V."/>
            <person name="Chowdhury L.M."/>
            <person name="Lal K."/>
            <person name="Jena J.K."/>
        </authorList>
    </citation>
    <scope>NUCLEOTIDE SEQUENCE [LARGE SCALE GENOMIC DNA]</scope>
    <source>
        <strain evidence="1">CM1030</strain>
        <tissue evidence="1">Blood</tissue>
    </source>
</reference>
<name>A0ABD0PXB8_CIRMR</name>
<dbReference type="Proteomes" id="UP001529510">
    <property type="component" value="Unassembled WGS sequence"/>
</dbReference>
<feature type="non-terminal residue" evidence="1">
    <location>
        <position position="1"/>
    </location>
</feature>
<evidence type="ECO:0000313" key="2">
    <source>
        <dbReference type="Proteomes" id="UP001529510"/>
    </source>
</evidence>
<evidence type="ECO:0000313" key="1">
    <source>
        <dbReference type="EMBL" id="KAL0178684.1"/>
    </source>
</evidence>